<dbReference type="Proteomes" id="UP000805193">
    <property type="component" value="Unassembled WGS sequence"/>
</dbReference>
<evidence type="ECO:0000313" key="2">
    <source>
        <dbReference type="Proteomes" id="UP000805193"/>
    </source>
</evidence>
<proteinExistence type="predicted"/>
<gene>
    <name evidence="1" type="ORF">HPB47_024084</name>
</gene>
<dbReference type="EMBL" id="JABSTQ010009457">
    <property type="protein sequence ID" value="KAG0428974.1"/>
    <property type="molecule type" value="Genomic_DNA"/>
</dbReference>
<comment type="caution">
    <text evidence="1">The sequence shown here is derived from an EMBL/GenBank/DDBJ whole genome shotgun (WGS) entry which is preliminary data.</text>
</comment>
<accession>A0AC60Q599</accession>
<sequence length="258" mass="28264">MCCGPNRCLALGVQDFRGQEVMRFIRPCRCTSCLCPCCLQTIEVQAPPGTTIAHVNQDWSVCFPSFSVCSRTGNALVKVKGPFCTQSLPFCCDVKFRVTTLAGNEIGIITKQWSGLVKEYFTDADNFGVSFPLDMDVHCKAALMACTMLIEKQILGFEGVETTAAFAAAVDGTFHLTNSSHPLALGSKAPIRVNNKEATLTRIDKASRFLRDFRNITGRPLIEVPRVIAILGFLLAFQSIKDLADDLVWSSSNFCTVC</sequence>
<reference evidence="1 2" key="1">
    <citation type="journal article" date="2020" name="Cell">
        <title>Large-Scale Comparative Analyses of Tick Genomes Elucidate Their Genetic Diversity and Vector Capacities.</title>
        <authorList>
            <consortium name="Tick Genome and Microbiome Consortium (TIGMIC)"/>
            <person name="Jia N."/>
            <person name="Wang J."/>
            <person name="Shi W."/>
            <person name="Du L."/>
            <person name="Sun Y."/>
            <person name="Zhan W."/>
            <person name="Jiang J.F."/>
            <person name="Wang Q."/>
            <person name="Zhang B."/>
            <person name="Ji P."/>
            <person name="Bell-Sakyi L."/>
            <person name="Cui X.M."/>
            <person name="Yuan T.T."/>
            <person name="Jiang B.G."/>
            <person name="Yang W.F."/>
            <person name="Lam T.T."/>
            <person name="Chang Q.C."/>
            <person name="Ding S.J."/>
            <person name="Wang X.J."/>
            <person name="Zhu J.G."/>
            <person name="Ruan X.D."/>
            <person name="Zhao L."/>
            <person name="Wei J.T."/>
            <person name="Ye R.Z."/>
            <person name="Que T.C."/>
            <person name="Du C.H."/>
            <person name="Zhou Y.H."/>
            <person name="Cheng J.X."/>
            <person name="Dai P.F."/>
            <person name="Guo W.B."/>
            <person name="Han X.H."/>
            <person name="Huang E.J."/>
            <person name="Li L.F."/>
            <person name="Wei W."/>
            <person name="Gao Y.C."/>
            <person name="Liu J.Z."/>
            <person name="Shao H.Z."/>
            <person name="Wang X."/>
            <person name="Wang C.C."/>
            <person name="Yang T.C."/>
            <person name="Huo Q.B."/>
            <person name="Li W."/>
            <person name="Chen H.Y."/>
            <person name="Chen S.E."/>
            <person name="Zhou L.G."/>
            <person name="Ni X.B."/>
            <person name="Tian J.H."/>
            <person name="Sheng Y."/>
            <person name="Liu T."/>
            <person name="Pan Y.S."/>
            <person name="Xia L.Y."/>
            <person name="Li J."/>
            <person name="Zhao F."/>
            <person name="Cao W.C."/>
        </authorList>
    </citation>
    <scope>NUCLEOTIDE SEQUENCE [LARGE SCALE GENOMIC DNA]</scope>
    <source>
        <strain evidence="1">Iper-2018</strain>
    </source>
</reference>
<organism evidence="1 2">
    <name type="scientific">Ixodes persulcatus</name>
    <name type="common">Taiga tick</name>
    <dbReference type="NCBI Taxonomy" id="34615"/>
    <lineage>
        <taxon>Eukaryota</taxon>
        <taxon>Metazoa</taxon>
        <taxon>Ecdysozoa</taxon>
        <taxon>Arthropoda</taxon>
        <taxon>Chelicerata</taxon>
        <taxon>Arachnida</taxon>
        <taxon>Acari</taxon>
        <taxon>Parasitiformes</taxon>
        <taxon>Ixodida</taxon>
        <taxon>Ixodoidea</taxon>
        <taxon>Ixodidae</taxon>
        <taxon>Ixodinae</taxon>
        <taxon>Ixodes</taxon>
    </lineage>
</organism>
<protein>
    <submittedName>
        <fullName evidence="1">Uncharacterized protein</fullName>
    </submittedName>
</protein>
<evidence type="ECO:0000313" key="1">
    <source>
        <dbReference type="EMBL" id="KAG0428974.1"/>
    </source>
</evidence>
<name>A0AC60Q599_IXOPE</name>
<keyword evidence="2" id="KW-1185">Reference proteome</keyword>